<dbReference type="EMBL" id="JABBXD010000003">
    <property type="protein sequence ID" value="MBD3585665.1"/>
    <property type="molecule type" value="Genomic_DNA"/>
</dbReference>
<dbReference type="Pfam" id="PF13387">
    <property type="entry name" value="Lnb_N"/>
    <property type="match status" value="1"/>
</dbReference>
<feature type="domain" description="DUF7840" evidence="2">
    <location>
        <begin position="393"/>
        <end position="589"/>
    </location>
</feature>
<dbReference type="RefSeq" id="WP_191023938.1">
    <property type="nucleotide sequence ID" value="NZ_JABBXD010000003.1"/>
</dbReference>
<keyword evidence="4" id="KW-1185">Reference proteome</keyword>
<accession>A0ABR8LNJ3</accession>
<evidence type="ECO:0000313" key="4">
    <source>
        <dbReference type="Proteomes" id="UP000624419"/>
    </source>
</evidence>
<dbReference type="InterPro" id="IPR057162">
    <property type="entry name" value="DUF7840"/>
</dbReference>
<gene>
    <name evidence="3" type="ORF">HHX48_07965</name>
</gene>
<sequence>MSHKGSLLASFLYCIVVIFPTASLASMPEKSQLIRQLDAGQAAESVVWQTLLQLKDKAPLNPNYRGYLSQPVSAEAELIATVDLIYSSAQRACHYPARKQFIESFLNLPPGSLSPERCAEYEEFRRSVPTDEAYLVFAAENVTSASSMMGHIMLRFDGRNDENINVQHGVTFFTELNSLNIPLLLYDTLIKGKPGIFQVAPYAPFQQHYRQTEQRNVWEYTLDLNKSDKSLIAGMIWELGQFSPDYFFHTYNCATVTQLLLTLARPSHLSEMDVIVTPADVVRFALTQDLVAKTRLLPSHKWKAQSLNEIIGENSAQNIRQHLEAGNSNDLTFSASSDSFMQYEFATSLNRLLRQRKHIDNIRYQANIRHLQSEGAKFRHMALDVSDYKNPVNTSKEALLAAGVENYDGAQSLLFRFFPVASDIDSDNRNYSGETALSLADISLRYTPQNNALHLDRLLLYNMTSRVPYHDVFGNMSTGLKVGLDRVFDDHLKRNLVLQTELSGGITLPLSTSGGVFAESGLGVTADEDRVQVYLEPRIGGFFYLRHNTKVRFEGIWSLNKYAGSNVGRIDAHITHYLDNTWSVNARLSKLLADENEMLTTINLRYRF</sequence>
<organism evidence="3 4">
    <name type="scientific">Salinimonas profundi</name>
    <dbReference type="NCBI Taxonomy" id="2729140"/>
    <lineage>
        <taxon>Bacteria</taxon>
        <taxon>Pseudomonadati</taxon>
        <taxon>Pseudomonadota</taxon>
        <taxon>Gammaproteobacteria</taxon>
        <taxon>Alteromonadales</taxon>
        <taxon>Alteromonadaceae</taxon>
        <taxon>Alteromonas/Salinimonas group</taxon>
        <taxon>Salinimonas</taxon>
    </lineage>
</organism>
<evidence type="ECO:0000259" key="1">
    <source>
        <dbReference type="Pfam" id="PF13387"/>
    </source>
</evidence>
<proteinExistence type="predicted"/>
<name>A0ABR8LNJ3_9ALTE</name>
<feature type="domain" description="Lnb N-terminal periplasmic" evidence="1">
    <location>
        <begin position="120"/>
        <end position="283"/>
    </location>
</feature>
<protein>
    <submittedName>
        <fullName evidence="3">DUF4105 domain-containing protein</fullName>
    </submittedName>
</protein>
<evidence type="ECO:0000313" key="3">
    <source>
        <dbReference type="EMBL" id="MBD3585665.1"/>
    </source>
</evidence>
<dbReference type="Pfam" id="PF25222">
    <property type="entry name" value="DUF7840"/>
    <property type="match status" value="1"/>
</dbReference>
<reference evidence="3 4" key="1">
    <citation type="submission" date="2020-04" db="EMBL/GenBank/DDBJ databases">
        <title>Salinimonas sp. HHU 13199.</title>
        <authorList>
            <person name="Cui X."/>
            <person name="Zhang D."/>
        </authorList>
    </citation>
    <scope>NUCLEOTIDE SEQUENCE [LARGE SCALE GENOMIC DNA]</scope>
    <source>
        <strain evidence="3 4">HHU 13199</strain>
    </source>
</reference>
<dbReference type="Proteomes" id="UP000624419">
    <property type="component" value="Unassembled WGS sequence"/>
</dbReference>
<comment type="caution">
    <text evidence="3">The sequence shown here is derived from an EMBL/GenBank/DDBJ whole genome shotgun (WGS) entry which is preliminary data.</text>
</comment>
<dbReference type="InterPro" id="IPR025178">
    <property type="entry name" value="Lnb_N"/>
</dbReference>
<evidence type="ECO:0000259" key="2">
    <source>
        <dbReference type="Pfam" id="PF25222"/>
    </source>
</evidence>